<protein>
    <submittedName>
        <fullName evidence="1">13272_t:CDS:1</fullName>
    </submittedName>
</protein>
<reference evidence="1" key="1">
    <citation type="submission" date="2021-06" db="EMBL/GenBank/DDBJ databases">
        <authorList>
            <person name="Kallberg Y."/>
            <person name="Tangrot J."/>
            <person name="Rosling A."/>
        </authorList>
    </citation>
    <scope>NUCLEOTIDE SEQUENCE</scope>
    <source>
        <strain evidence="1">MT106</strain>
    </source>
</reference>
<dbReference type="EMBL" id="CAJVPL010001169">
    <property type="protein sequence ID" value="CAG8556738.1"/>
    <property type="molecule type" value="Genomic_DNA"/>
</dbReference>
<keyword evidence="2" id="KW-1185">Reference proteome</keyword>
<proteinExistence type="predicted"/>
<sequence length="147" mass="16897">MSGYLPGSTRQIHETQADGSIHAVSIDLTKGEGKIGEYDIGRIPTSNPKAESELLYKMRLIRQKLAIGVEIGWSENHARNNSFPIIDYYQQRHQIKEITNNNIKSSQERIRTYNNAETKRIIYLYRYVNTYRDSYGKAAEKGNPTTQ</sequence>
<comment type="caution">
    <text evidence="1">The sequence shown here is derived from an EMBL/GenBank/DDBJ whole genome shotgun (WGS) entry which is preliminary data.</text>
</comment>
<name>A0A9N9FUC2_9GLOM</name>
<organism evidence="1 2">
    <name type="scientific">Ambispora gerdemannii</name>
    <dbReference type="NCBI Taxonomy" id="144530"/>
    <lineage>
        <taxon>Eukaryota</taxon>
        <taxon>Fungi</taxon>
        <taxon>Fungi incertae sedis</taxon>
        <taxon>Mucoromycota</taxon>
        <taxon>Glomeromycotina</taxon>
        <taxon>Glomeromycetes</taxon>
        <taxon>Archaeosporales</taxon>
        <taxon>Ambisporaceae</taxon>
        <taxon>Ambispora</taxon>
    </lineage>
</organism>
<evidence type="ECO:0000313" key="2">
    <source>
        <dbReference type="Proteomes" id="UP000789831"/>
    </source>
</evidence>
<dbReference type="Proteomes" id="UP000789831">
    <property type="component" value="Unassembled WGS sequence"/>
</dbReference>
<gene>
    <name evidence="1" type="ORF">AGERDE_LOCUS6948</name>
</gene>
<accession>A0A9N9FUC2</accession>
<evidence type="ECO:0000313" key="1">
    <source>
        <dbReference type="EMBL" id="CAG8556738.1"/>
    </source>
</evidence>
<dbReference type="AlphaFoldDB" id="A0A9N9FUC2"/>